<dbReference type="Proteomes" id="UP000242381">
    <property type="component" value="Unassembled WGS sequence"/>
</dbReference>
<dbReference type="AlphaFoldDB" id="A0A1X0SFK4"/>
<accession>A0A1X0SFK4</accession>
<protein>
    <submittedName>
        <fullName evidence="2">Uncharacterized protein</fullName>
    </submittedName>
</protein>
<keyword evidence="1" id="KW-1133">Transmembrane helix</keyword>
<organism evidence="2 3">
    <name type="scientific">Rhizopus microsporus</name>
    <dbReference type="NCBI Taxonomy" id="58291"/>
    <lineage>
        <taxon>Eukaryota</taxon>
        <taxon>Fungi</taxon>
        <taxon>Fungi incertae sedis</taxon>
        <taxon>Mucoromycota</taxon>
        <taxon>Mucoromycotina</taxon>
        <taxon>Mucoromycetes</taxon>
        <taxon>Mucorales</taxon>
        <taxon>Mucorineae</taxon>
        <taxon>Rhizopodaceae</taxon>
        <taxon>Rhizopus</taxon>
    </lineage>
</organism>
<feature type="transmembrane region" description="Helical" evidence="1">
    <location>
        <begin position="20"/>
        <end position="41"/>
    </location>
</feature>
<gene>
    <name evidence="2" type="ORF">BCV71DRAFT_98477</name>
</gene>
<proteinExistence type="predicted"/>
<reference evidence="2 3" key="1">
    <citation type="journal article" date="2016" name="Proc. Natl. Acad. Sci. U.S.A.">
        <title>Lipid metabolic changes in an early divergent fungus govern the establishment of a mutualistic symbiosis with endobacteria.</title>
        <authorList>
            <person name="Lastovetsky O.A."/>
            <person name="Gaspar M.L."/>
            <person name="Mondo S.J."/>
            <person name="LaButti K.M."/>
            <person name="Sandor L."/>
            <person name="Grigoriev I.V."/>
            <person name="Henry S.A."/>
            <person name="Pawlowska T.E."/>
        </authorList>
    </citation>
    <scope>NUCLEOTIDE SEQUENCE [LARGE SCALE GENOMIC DNA]</scope>
    <source>
        <strain evidence="2 3">ATCC 11559</strain>
    </source>
</reference>
<evidence type="ECO:0000313" key="2">
    <source>
        <dbReference type="EMBL" id="ORE22928.1"/>
    </source>
</evidence>
<keyword evidence="1" id="KW-0812">Transmembrane</keyword>
<dbReference type="EMBL" id="KV921262">
    <property type="protein sequence ID" value="ORE22928.1"/>
    <property type="molecule type" value="Genomic_DNA"/>
</dbReference>
<sequence length="69" mass="7936">MKQILSNRYMSLFIQISYAYIHYSLSIIASISLSFLLLLSVTKDAHARVYIPLSLHHNSLLVIFMIDHA</sequence>
<name>A0A1X0SFK4_RHIZD</name>
<evidence type="ECO:0000313" key="3">
    <source>
        <dbReference type="Proteomes" id="UP000242381"/>
    </source>
</evidence>
<evidence type="ECO:0000256" key="1">
    <source>
        <dbReference type="SAM" id="Phobius"/>
    </source>
</evidence>
<keyword evidence="1" id="KW-0472">Membrane</keyword>